<dbReference type="AlphaFoldDB" id="A0A8J3PNT6"/>
<dbReference type="GO" id="GO:0016020">
    <property type="term" value="C:membrane"/>
    <property type="evidence" value="ECO:0007669"/>
    <property type="project" value="GOC"/>
</dbReference>
<reference evidence="6" key="1">
    <citation type="submission" date="2021-01" db="EMBL/GenBank/DDBJ databases">
        <title>Whole genome shotgun sequence of Planosporangium flavigriseum NBRC 105377.</title>
        <authorList>
            <person name="Komaki H."/>
            <person name="Tamura T."/>
        </authorList>
    </citation>
    <scope>NUCLEOTIDE SEQUENCE</scope>
    <source>
        <strain evidence="6">NBRC 105377</strain>
    </source>
</reference>
<dbReference type="GO" id="GO:0046872">
    <property type="term" value="F:metal ion binding"/>
    <property type="evidence" value="ECO:0007669"/>
    <property type="project" value="UniProtKB-KW"/>
</dbReference>
<feature type="compositionally biased region" description="Pro residues" evidence="3">
    <location>
        <begin position="518"/>
        <end position="529"/>
    </location>
</feature>
<evidence type="ECO:0000256" key="1">
    <source>
        <dbReference type="ARBA" id="ARBA00022723"/>
    </source>
</evidence>
<dbReference type="Pfam" id="PF00149">
    <property type="entry name" value="Metallophos"/>
    <property type="match status" value="1"/>
</dbReference>
<dbReference type="PANTHER" id="PTHR31302">
    <property type="entry name" value="TRANSMEMBRANE PROTEIN WITH METALLOPHOSPHOESTERASE DOMAIN-RELATED"/>
    <property type="match status" value="1"/>
</dbReference>
<dbReference type="Proteomes" id="UP000653674">
    <property type="component" value="Unassembled WGS sequence"/>
</dbReference>
<dbReference type="Gene3D" id="3.60.21.10">
    <property type="match status" value="1"/>
</dbReference>
<feature type="compositionally biased region" description="Low complexity" evidence="3">
    <location>
        <begin position="366"/>
        <end position="376"/>
    </location>
</feature>
<evidence type="ECO:0000313" key="6">
    <source>
        <dbReference type="EMBL" id="GIG74321.1"/>
    </source>
</evidence>
<gene>
    <name evidence="6" type="ORF">Pfl04_27250</name>
</gene>
<accession>A0A8J3PNT6</accession>
<evidence type="ECO:0000256" key="4">
    <source>
        <dbReference type="SAM" id="Phobius"/>
    </source>
</evidence>
<evidence type="ECO:0000313" key="7">
    <source>
        <dbReference type="Proteomes" id="UP000653674"/>
    </source>
</evidence>
<dbReference type="PANTHER" id="PTHR31302:SF31">
    <property type="entry name" value="PHOSPHODIESTERASE YAEI"/>
    <property type="match status" value="1"/>
</dbReference>
<evidence type="ECO:0000256" key="2">
    <source>
        <dbReference type="ARBA" id="ARBA00022801"/>
    </source>
</evidence>
<feature type="transmembrane region" description="Helical" evidence="4">
    <location>
        <begin position="40"/>
        <end position="59"/>
    </location>
</feature>
<sequence>MFSRGWLATARRRLDPGLRVVSQRVAPATRHRHVRRAGRLLGVLVVAAVGMILGVLVAGRVSADVGPFHAQFAITPSVNGGTDVAIPPLGSLHLDSHSGPAHLSVQLTSLDQQRTKALVTNPVALDQASGGVVEDLRTGMTRLVFQVAGVSVLGAMLLAALLYRSMRRVATAGGLSLALLAGTALVSLSTFRPSAIEEPRYEGLLVNAPAVVGDARRIAGRYEQYRAELQRLVGNVGKLYDTMSTLPVYEPDNSTIRVLHISDMHLNPAAWSVVRTVAQQFNINVIIDTGDITDWGSEPEDSYVASIAALKVPYVYIRGNHDSPRTQAAVARQPNARVLDGGTVTIDGLTIAGIGDPEFTPDKSSPNNAPGANNGAQLKINSGQLLANSILEMQRAPDVALVHDPAAAPPLAGRVPLTLSGHTHKREVRRLANPDGTAPDAARTLLMVQGSTGGAGLRGLEGKDPTPLALSVLYFDTKKHELQAYDDISVGGTGQTEVTLQRHIVKEDKGAGTAPSASPSPVPSPSPSR</sequence>
<keyword evidence="1" id="KW-0479">Metal-binding</keyword>
<name>A0A8J3PNT6_9ACTN</name>
<feature type="region of interest" description="Disordered" evidence="3">
    <location>
        <begin position="355"/>
        <end position="376"/>
    </location>
</feature>
<organism evidence="6 7">
    <name type="scientific">Planosporangium flavigriseum</name>
    <dbReference type="NCBI Taxonomy" id="373681"/>
    <lineage>
        <taxon>Bacteria</taxon>
        <taxon>Bacillati</taxon>
        <taxon>Actinomycetota</taxon>
        <taxon>Actinomycetes</taxon>
        <taxon>Micromonosporales</taxon>
        <taxon>Micromonosporaceae</taxon>
        <taxon>Planosporangium</taxon>
    </lineage>
</organism>
<feature type="transmembrane region" description="Helical" evidence="4">
    <location>
        <begin position="143"/>
        <end position="163"/>
    </location>
</feature>
<dbReference type="GO" id="GO:0008758">
    <property type="term" value="F:UDP-2,3-diacylglucosamine hydrolase activity"/>
    <property type="evidence" value="ECO:0007669"/>
    <property type="project" value="TreeGrafter"/>
</dbReference>
<keyword evidence="2" id="KW-0378">Hydrolase</keyword>
<comment type="caution">
    <text evidence="6">The sequence shown here is derived from an EMBL/GenBank/DDBJ whole genome shotgun (WGS) entry which is preliminary data.</text>
</comment>
<dbReference type="InterPro" id="IPR051158">
    <property type="entry name" value="Metallophosphoesterase_sf"/>
</dbReference>
<dbReference type="InterPro" id="IPR029052">
    <property type="entry name" value="Metallo-depent_PP-like"/>
</dbReference>
<dbReference type="GO" id="GO:0009245">
    <property type="term" value="P:lipid A biosynthetic process"/>
    <property type="evidence" value="ECO:0007669"/>
    <property type="project" value="TreeGrafter"/>
</dbReference>
<dbReference type="SUPFAM" id="SSF56300">
    <property type="entry name" value="Metallo-dependent phosphatases"/>
    <property type="match status" value="1"/>
</dbReference>
<feature type="region of interest" description="Disordered" evidence="3">
    <location>
        <begin position="505"/>
        <end position="529"/>
    </location>
</feature>
<keyword evidence="4" id="KW-1133">Transmembrane helix</keyword>
<feature type="domain" description="Calcineurin-like phosphoesterase" evidence="5">
    <location>
        <begin position="256"/>
        <end position="425"/>
    </location>
</feature>
<evidence type="ECO:0000259" key="5">
    <source>
        <dbReference type="Pfam" id="PF00149"/>
    </source>
</evidence>
<proteinExistence type="predicted"/>
<dbReference type="InterPro" id="IPR004843">
    <property type="entry name" value="Calcineurin-like_PHP"/>
</dbReference>
<keyword evidence="7" id="KW-1185">Reference proteome</keyword>
<keyword evidence="4" id="KW-0472">Membrane</keyword>
<feature type="transmembrane region" description="Helical" evidence="4">
    <location>
        <begin position="170"/>
        <end position="191"/>
    </location>
</feature>
<protein>
    <submittedName>
        <fullName evidence="6">Membrane protein</fullName>
    </submittedName>
</protein>
<keyword evidence="4" id="KW-0812">Transmembrane</keyword>
<dbReference type="EMBL" id="BONU01000016">
    <property type="protein sequence ID" value="GIG74321.1"/>
    <property type="molecule type" value="Genomic_DNA"/>
</dbReference>
<evidence type="ECO:0000256" key="3">
    <source>
        <dbReference type="SAM" id="MobiDB-lite"/>
    </source>
</evidence>